<proteinExistence type="predicted"/>
<evidence type="ECO:0000313" key="1">
    <source>
        <dbReference type="EMBL" id="GAA1504454.1"/>
    </source>
</evidence>
<sequence length="159" mass="17403">MHMGEGVEWSLHSCLTLAWLRDAGPVPIRRLADWFDLPQEYLKKRLQALTRAGILASTPGARGGFSLARAPERITLMDVVTALEGPLEPFVCTEIRQQGYGGRGGGREFARPCGVATAMRRAELAWRRELAGQTVADLMAAAPAASAERTRRRYARLAG</sequence>
<dbReference type="InterPro" id="IPR000944">
    <property type="entry name" value="Tscrpt_reg_Rrf2"/>
</dbReference>
<dbReference type="EMBL" id="BAAAPF010000361">
    <property type="protein sequence ID" value="GAA1504454.1"/>
    <property type="molecule type" value="Genomic_DNA"/>
</dbReference>
<dbReference type="InterPro" id="IPR036390">
    <property type="entry name" value="WH_DNA-bd_sf"/>
</dbReference>
<accession>A0ABP4KJH6</accession>
<dbReference type="Gene3D" id="1.10.10.10">
    <property type="entry name" value="Winged helix-like DNA-binding domain superfamily/Winged helix DNA-binding domain"/>
    <property type="match status" value="1"/>
</dbReference>
<dbReference type="PROSITE" id="PS51197">
    <property type="entry name" value="HTH_RRF2_2"/>
    <property type="match status" value="1"/>
</dbReference>
<dbReference type="InterPro" id="IPR036388">
    <property type="entry name" value="WH-like_DNA-bd_sf"/>
</dbReference>
<gene>
    <name evidence="1" type="ORF">GCM10009802_61020</name>
</gene>
<dbReference type="PROSITE" id="PS01332">
    <property type="entry name" value="HTH_RRF2_1"/>
    <property type="match status" value="1"/>
</dbReference>
<reference evidence="2" key="1">
    <citation type="journal article" date="2019" name="Int. J. Syst. Evol. Microbiol.">
        <title>The Global Catalogue of Microorganisms (GCM) 10K type strain sequencing project: providing services to taxonomists for standard genome sequencing and annotation.</title>
        <authorList>
            <consortium name="The Broad Institute Genomics Platform"/>
            <consortium name="The Broad Institute Genome Sequencing Center for Infectious Disease"/>
            <person name="Wu L."/>
            <person name="Ma J."/>
        </authorList>
    </citation>
    <scope>NUCLEOTIDE SEQUENCE [LARGE SCALE GENOMIC DNA]</scope>
    <source>
        <strain evidence="2">JCM 15481</strain>
    </source>
</reference>
<dbReference type="Pfam" id="PF02082">
    <property type="entry name" value="Rrf2"/>
    <property type="match status" value="1"/>
</dbReference>
<protein>
    <submittedName>
        <fullName evidence="1">Rrf2 family transcriptional regulator</fullName>
    </submittedName>
</protein>
<dbReference type="PANTHER" id="PTHR33221:SF13">
    <property type="entry name" value="TRANSCRIPTIONAL REGULATOR-RELATED"/>
    <property type="match status" value="1"/>
</dbReference>
<dbReference type="SUPFAM" id="SSF46785">
    <property type="entry name" value="Winged helix' DNA-binding domain"/>
    <property type="match status" value="1"/>
</dbReference>
<dbReference type="InterPro" id="IPR030489">
    <property type="entry name" value="TR_Rrf2-type_CS"/>
</dbReference>
<evidence type="ECO:0000313" key="2">
    <source>
        <dbReference type="Proteomes" id="UP001500443"/>
    </source>
</evidence>
<organism evidence="1 2">
    <name type="scientific">Streptomyces synnematoformans</name>
    <dbReference type="NCBI Taxonomy" id="415721"/>
    <lineage>
        <taxon>Bacteria</taxon>
        <taxon>Bacillati</taxon>
        <taxon>Actinomycetota</taxon>
        <taxon>Actinomycetes</taxon>
        <taxon>Kitasatosporales</taxon>
        <taxon>Streptomycetaceae</taxon>
        <taxon>Streptomyces</taxon>
    </lineage>
</organism>
<dbReference type="RefSeq" id="WP_344294530.1">
    <property type="nucleotide sequence ID" value="NZ_BAAAPF010000361.1"/>
</dbReference>
<dbReference type="PANTHER" id="PTHR33221">
    <property type="entry name" value="WINGED HELIX-TURN-HELIX TRANSCRIPTIONAL REGULATOR, RRF2 FAMILY"/>
    <property type="match status" value="1"/>
</dbReference>
<keyword evidence="2" id="KW-1185">Reference proteome</keyword>
<dbReference type="Proteomes" id="UP001500443">
    <property type="component" value="Unassembled WGS sequence"/>
</dbReference>
<name>A0ABP4KJH6_9ACTN</name>
<comment type="caution">
    <text evidence="1">The sequence shown here is derived from an EMBL/GenBank/DDBJ whole genome shotgun (WGS) entry which is preliminary data.</text>
</comment>
<dbReference type="NCBIfam" id="TIGR00738">
    <property type="entry name" value="rrf2_super"/>
    <property type="match status" value="1"/>
</dbReference>